<evidence type="ECO:0000313" key="2">
    <source>
        <dbReference type="EMBL" id="AXX83453.1"/>
    </source>
</evidence>
<dbReference type="EMBL" id="CP032115">
    <property type="protein sequence ID" value="AXX83453.1"/>
    <property type="molecule type" value="Genomic_DNA"/>
</dbReference>
<reference evidence="2" key="1">
    <citation type="submission" date="2018-09" db="EMBL/GenBank/DDBJ databases">
        <title>Resistance of ancient and modern Acinetobacter lwoffii strains to heavy metals and arsenic revealed by genome analysis.</title>
        <authorList>
            <person name="Mindlin S."/>
            <person name="Petrenko A."/>
            <person name="Kurakov A."/>
            <person name="Beletsky A."/>
            <person name="Mardanov A."/>
            <person name="Petrova M."/>
        </authorList>
    </citation>
    <scope>NUCLEOTIDE SEQUENCE</scope>
    <source>
        <strain evidence="2">ED23-35</strain>
        <plasmid evidence="2">pALWED1.6</plasmid>
    </source>
</reference>
<proteinExistence type="predicted"/>
<accession>A0A385H6Z6</accession>
<keyword evidence="2" id="KW-0614">Plasmid</keyword>
<dbReference type="RefSeq" id="WP_159373080.1">
    <property type="nucleotide sequence ID" value="NZ_CP032115.1"/>
</dbReference>
<protein>
    <submittedName>
        <fullName evidence="2">Uncharacterized protein</fullName>
    </submittedName>
</protein>
<sequence length="156" mass="18177">MKNIILFICVLFPLICHAKTNDWQLIHAHYYPQDKEEKHIQKIYLDKASIKTSDGDIREFTTINTFPNGYLNPSNKVEKKKDEYGTFIIKCSNATGWTDSWNIDTKSEKFGEVNKVWSPIFTKISVITNVVNIPALAFYDVCFDRISKDFNNIIFR</sequence>
<name>A0A385H6Z6_ACILW</name>
<evidence type="ECO:0000256" key="1">
    <source>
        <dbReference type="SAM" id="SignalP"/>
    </source>
</evidence>
<feature type="chain" id="PRO_5017250231" evidence="1">
    <location>
        <begin position="19"/>
        <end position="156"/>
    </location>
</feature>
<keyword evidence="1" id="KW-0732">Signal</keyword>
<gene>
    <name evidence="2" type="ORF">ABWED_D0006</name>
</gene>
<feature type="signal peptide" evidence="1">
    <location>
        <begin position="1"/>
        <end position="18"/>
    </location>
</feature>
<organism evidence="2">
    <name type="scientific">Acinetobacter lwoffii</name>
    <dbReference type="NCBI Taxonomy" id="28090"/>
    <lineage>
        <taxon>Bacteria</taxon>
        <taxon>Pseudomonadati</taxon>
        <taxon>Pseudomonadota</taxon>
        <taxon>Gammaproteobacteria</taxon>
        <taxon>Moraxellales</taxon>
        <taxon>Moraxellaceae</taxon>
        <taxon>Acinetobacter</taxon>
    </lineage>
</organism>
<geneLocation type="plasmid" evidence="2">
    <name>pALWED1.6</name>
</geneLocation>
<dbReference type="AlphaFoldDB" id="A0A385H6Z6"/>